<keyword evidence="6" id="KW-0653">Protein transport</keyword>
<evidence type="ECO:0000313" key="10">
    <source>
        <dbReference type="EMBL" id="EKX50352.1"/>
    </source>
</evidence>
<dbReference type="STRING" id="905079.L1JPI8"/>
<evidence type="ECO:0000313" key="11">
    <source>
        <dbReference type="EnsemblProtists" id="EKX50352"/>
    </source>
</evidence>
<dbReference type="GO" id="GO:0006606">
    <property type="term" value="P:protein import into nucleus"/>
    <property type="evidence" value="ECO:0007669"/>
    <property type="project" value="InterPro"/>
</dbReference>
<dbReference type="PANTHER" id="PTHR10527">
    <property type="entry name" value="IMPORTIN BETA"/>
    <property type="match status" value="1"/>
</dbReference>
<sequence>MVHDVPLKEAIKQENSPGSESKFTFFVGPGNNSELVRKTLERRPWQALASHVVRMMNVLQVRQRSVAEWVRRMGNKQYLNHLDGLTCIGRKNELYFNLKSYWKINVHEIAPPTFVISVGEACPEYAEFCKVCKQLDSKLKGQGASQSSAKISKGNDKAGKDGAGSGENHPDSLSAASTDEPGSESASRTASSSKTGSKASMKSPSKSSHSKVKPTNNNRGNGIRVFRGFSDVDTHLKKKQVGSQVIVQKYIERPLLYKGRKFDIRCLVLVDNNMNVDGSDMWDKVYPVDSNKDKKHFLHPLVLVADLSFLSQYPLTFLTMEAAEAEALLGALLLPQNDGIKAAEQRLKAVSSSPSYTILLIDRAMSSPSPQIRQLAAVLARRKCIRHWDMMGDEDRGRVRSMLEHMLAHEPEHLVRRSIAELVSSIAKLAVPAGQWTGLLQFLLEASESDKSEHREVALMVFSSLTDSIGSQLRPHFQQLVRIFLRGMSDAAAPVRMAALAAAGNLIQWLESGQEKAMGAEMVPSVLQVTQHCIEVGEEETALQAVEMLTETIDSNFELLEGHLATLVKFMLDVSCAKDRVEVAVREKAMMFVTELCGQKAKLLKKKHMIPMILQATFTLASEGGEEEDEDADEEPVFKFGTVALDVLSQQLSSRVIVPQVMSHVMANVSSPDKFKRRGALYILGVCAEGCSESYVEQLDTILPWLLQGLGDQEKVVKEHACWALVQCAEFCQPEIMEHYEQVLPGIFRTLQEEAAPNVRRGAMFALDAFCENLGEELEPYLEELMRKMLELLHGDSLEIRELAISAIASAAGSSGEKFVPYYPPVMQQVLQLMHLTEDDALSLRARATECGAVMAVTVGKEKFAGDSVMFVQLAMAGLQLDSNELREYTYGAFANLAGVLQEEMLPLLPSLLPKMIESIESEDGVTEVEEDGAPSLRGIVSPDSDDEDESDPKALAVRTAWLDEKVLIDAVADLLGVVASVYGQEFR</sequence>
<name>L1JPI8_GUITC</name>
<dbReference type="PROSITE" id="PS50166">
    <property type="entry name" value="IMPORTIN_B_NT"/>
    <property type="match status" value="1"/>
</dbReference>
<dbReference type="InterPro" id="IPR001494">
    <property type="entry name" value="Importin-beta_N"/>
</dbReference>
<feature type="region of interest" description="Disordered" evidence="8">
    <location>
        <begin position="142"/>
        <end position="224"/>
    </location>
</feature>
<reference evidence="11" key="3">
    <citation type="submission" date="2016-03" db="UniProtKB">
        <authorList>
            <consortium name="EnsemblProtists"/>
        </authorList>
    </citation>
    <scope>IDENTIFICATION</scope>
</reference>
<dbReference type="HOGENOM" id="CLU_302169_0_0_1"/>
<dbReference type="Pfam" id="PF25780">
    <property type="entry name" value="TPR_IPO5"/>
    <property type="match status" value="1"/>
</dbReference>
<gene>
    <name evidence="10" type="ORF">GUITHDRAFT_104162</name>
</gene>
<keyword evidence="7" id="KW-0539">Nucleus</keyword>
<dbReference type="SUPFAM" id="SSF56059">
    <property type="entry name" value="Glutathione synthetase ATP-binding domain-like"/>
    <property type="match status" value="1"/>
</dbReference>
<dbReference type="EnsemblProtists" id="EKX50352">
    <property type="protein sequence ID" value="EKX50352"/>
    <property type="gene ID" value="GUITHDRAFT_104162"/>
</dbReference>
<feature type="domain" description="Importin N-terminal" evidence="9">
    <location>
        <begin position="343"/>
        <end position="409"/>
    </location>
</feature>
<dbReference type="GO" id="GO:0031267">
    <property type="term" value="F:small GTPase binding"/>
    <property type="evidence" value="ECO:0007669"/>
    <property type="project" value="InterPro"/>
</dbReference>
<feature type="compositionally biased region" description="Basic and acidic residues" evidence="8">
    <location>
        <begin position="1"/>
        <end position="12"/>
    </location>
</feature>
<dbReference type="Pfam" id="PF03133">
    <property type="entry name" value="TTL"/>
    <property type="match status" value="1"/>
</dbReference>
<proteinExistence type="predicted"/>
<dbReference type="RefSeq" id="XP_005837332.1">
    <property type="nucleotide sequence ID" value="XM_005837275.1"/>
</dbReference>
<evidence type="ECO:0000259" key="9">
    <source>
        <dbReference type="PROSITE" id="PS50166"/>
    </source>
</evidence>
<keyword evidence="3" id="KW-0813">Transport</keyword>
<evidence type="ECO:0000256" key="8">
    <source>
        <dbReference type="SAM" id="MobiDB-lite"/>
    </source>
</evidence>
<evidence type="ECO:0000256" key="5">
    <source>
        <dbReference type="ARBA" id="ARBA00022737"/>
    </source>
</evidence>
<keyword evidence="4" id="KW-0963">Cytoplasm</keyword>
<dbReference type="OMA" id="ANACGCV"/>
<dbReference type="Pfam" id="PF03810">
    <property type="entry name" value="IBN_N"/>
    <property type="match status" value="1"/>
</dbReference>
<evidence type="ECO:0000313" key="12">
    <source>
        <dbReference type="Proteomes" id="UP000011087"/>
    </source>
</evidence>
<dbReference type="InterPro" id="IPR040122">
    <property type="entry name" value="Importin_beta"/>
</dbReference>
<evidence type="ECO:0000256" key="1">
    <source>
        <dbReference type="ARBA" id="ARBA00004123"/>
    </source>
</evidence>
<dbReference type="PaxDb" id="55529-EKX50352"/>
<feature type="compositionally biased region" description="Low complexity" evidence="8">
    <location>
        <begin position="183"/>
        <end position="207"/>
    </location>
</feature>
<dbReference type="InterPro" id="IPR057672">
    <property type="entry name" value="TPR_IPO4/5"/>
</dbReference>
<dbReference type="eggNOG" id="KOG2171">
    <property type="taxonomic scope" value="Eukaryota"/>
</dbReference>
<reference evidence="10 12" key="1">
    <citation type="journal article" date="2012" name="Nature">
        <title>Algal genomes reveal evolutionary mosaicism and the fate of nucleomorphs.</title>
        <authorList>
            <consortium name="DOE Joint Genome Institute"/>
            <person name="Curtis B.A."/>
            <person name="Tanifuji G."/>
            <person name="Burki F."/>
            <person name="Gruber A."/>
            <person name="Irimia M."/>
            <person name="Maruyama S."/>
            <person name="Arias M.C."/>
            <person name="Ball S.G."/>
            <person name="Gile G.H."/>
            <person name="Hirakawa Y."/>
            <person name="Hopkins J.F."/>
            <person name="Kuo A."/>
            <person name="Rensing S.A."/>
            <person name="Schmutz J."/>
            <person name="Symeonidi A."/>
            <person name="Elias M."/>
            <person name="Eveleigh R.J."/>
            <person name="Herman E.K."/>
            <person name="Klute M.J."/>
            <person name="Nakayama T."/>
            <person name="Obornik M."/>
            <person name="Reyes-Prieto A."/>
            <person name="Armbrust E.V."/>
            <person name="Aves S.J."/>
            <person name="Beiko R.G."/>
            <person name="Coutinho P."/>
            <person name="Dacks J.B."/>
            <person name="Durnford D.G."/>
            <person name="Fast N.M."/>
            <person name="Green B.R."/>
            <person name="Grisdale C.J."/>
            <person name="Hempel F."/>
            <person name="Henrissat B."/>
            <person name="Hoppner M.P."/>
            <person name="Ishida K."/>
            <person name="Kim E."/>
            <person name="Koreny L."/>
            <person name="Kroth P.G."/>
            <person name="Liu Y."/>
            <person name="Malik S.B."/>
            <person name="Maier U.G."/>
            <person name="McRose D."/>
            <person name="Mock T."/>
            <person name="Neilson J.A."/>
            <person name="Onodera N.T."/>
            <person name="Poole A.M."/>
            <person name="Pritham E.J."/>
            <person name="Richards T.A."/>
            <person name="Rocap G."/>
            <person name="Roy S.W."/>
            <person name="Sarai C."/>
            <person name="Schaack S."/>
            <person name="Shirato S."/>
            <person name="Slamovits C.H."/>
            <person name="Spencer D.F."/>
            <person name="Suzuki S."/>
            <person name="Worden A.Z."/>
            <person name="Zauner S."/>
            <person name="Barry K."/>
            <person name="Bell C."/>
            <person name="Bharti A.K."/>
            <person name="Crow J.A."/>
            <person name="Grimwood J."/>
            <person name="Kramer R."/>
            <person name="Lindquist E."/>
            <person name="Lucas S."/>
            <person name="Salamov A."/>
            <person name="McFadden G.I."/>
            <person name="Lane C.E."/>
            <person name="Keeling P.J."/>
            <person name="Gray M.W."/>
            <person name="Grigoriev I.V."/>
            <person name="Archibald J.M."/>
        </authorList>
    </citation>
    <scope>NUCLEOTIDE SEQUENCE</scope>
    <source>
        <strain evidence="10 12">CCMP2712</strain>
    </source>
</reference>
<accession>L1JPI8</accession>
<dbReference type="SMART" id="SM00913">
    <property type="entry name" value="IBN_N"/>
    <property type="match status" value="1"/>
</dbReference>
<dbReference type="InterPro" id="IPR057546">
    <property type="entry name" value="HEAT_GCN1"/>
</dbReference>
<evidence type="ECO:0000256" key="7">
    <source>
        <dbReference type="ARBA" id="ARBA00023242"/>
    </source>
</evidence>
<dbReference type="KEGG" id="gtt:GUITHDRAFT_104162"/>
<evidence type="ECO:0000256" key="2">
    <source>
        <dbReference type="ARBA" id="ARBA00004496"/>
    </source>
</evidence>
<dbReference type="Proteomes" id="UP000011087">
    <property type="component" value="Unassembled WGS sequence"/>
</dbReference>
<dbReference type="Gene3D" id="3.30.470.20">
    <property type="entry name" value="ATP-grasp fold, B domain"/>
    <property type="match status" value="1"/>
</dbReference>
<dbReference type="InterPro" id="IPR034085">
    <property type="entry name" value="TOG"/>
</dbReference>
<keyword evidence="5" id="KW-0677">Repeat</keyword>
<feature type="compositionally biased region" description="Polar residues" evidence="8">
    <location>
        <begin position="13"/>
        <end position="22"/>
    </location>
</feature>
<organism evidence="10">
    <name type="scientific">Guillardia theta (strain CCMP2712)</name>
    <name type="common">Cryptophyte</name>
    <dbReference type="NCBI Taxonomy" id="905079"/>
    <lineage>
        <taxon>Eukaryota</taxon>
        <taxon>Cryptophyceae</taxon>
        <taxon>Pyrenomonadales</taxon>
        <taxon>Geminigeraceae</taxon>
        <taxon>Guillardia</taxon>
    </lineage>
</organism>
<dbReference type="GO" id="GO:0005737">
    <property type="term" value="C:cytoplasm"/>
    <property type="evidence" value="ECO:0007669"/>
    <property type="project" value="UniProtKB-SubCell"/>
</dbReference>
<dbReference type="InterPro" id="IPR011989">
    <property type="entry name" value="ARM-like"/>
</dbReference>
<comment type="subcellular location">
    <subcellularLocation>
        <location evidence="2">Cytoplasm</location>
    </subcellularLocation>
    <subcellularLocation>
        <location evidence="1">Nucleus</location>
    </subcellularLocation>
</comment>
<dbReference type="AlphaFoldDB" id="L1JPI8"/>
<protein>
    <recommendedName>
        <fullName evidence="9">Importin N-terminal domain-containing protein</fullName>
    </recommendedName>
</protein>
<dbReference type="Gene3D" id="1.25.10.10">
    <property type="entry name" value="Leucine-rich Repeat Variant"/>
    <property type="match status" value="1"/>
</dbReference>
<dbReference type="GeneID" id="17306913"/>
<feature type="compositionally biased region" description="Acidic residues" evidence="8">
    <location>
        <begin position="923"/>
        <end position="933"/>
    </location>
</feature>
<keyword evidence="12" id="KW-1185">Reference proteome</keyword>
<feature type="region of interest" description="Disordered" evidence="8">
    <location>
        <begin position="923"/>
        <end position="954"/>
    </location>
</feature>
<reference evidence="12" key="2">
    <citation type="submission" date="2012-11" db="EMBL/GenBank/DDBJ databases">
        <authorList>
            <person name="Kuo A."/>
            <person name="Curtis B.A."/>
            <person name="Tanifuji G."/>
            <person name="Burki F."/>
            <person name="Gruber A."/>
            <person name="Irimia M."/>
            <person name="Maruyama S."/>
            <person name="Arias M.C."/>
            <person name="Ball S.G."/>
            <person name="Gile G.H."/>
            <person name="Hirakawa Y."/>
            <person name="Hopkins J.F."/>
            <person name="Rensing S.A."/>
            <person name="Schmutz J."/>
            <person name="Symeonidi A."/>
            <person name="Elias M."/>
            <person name="Eveleigh R.J."/>
            <person name="Herman E.K."/>
            <person name="Klute M.J."/>
            <person name="Nakayama T."/>
            <person name="Obornik M."/>
            <person name="Reyes-Prieto A."/>
            <person name="Armbrust E.V."/>
            <person name="Aves S.J."/>
            <person name="Beiko R.G."/>
            <person name="Coutinho P."/>
            <person name="Dacks J.B."/>
            <person name="Durnford D.G."/>
            <person name="Fast N.M."/>
            <person name="Green B.R."/>
            <person name="Grisdale C."/>
            <person name="Hempe F."/>
            <person name="Henrissat B."/>
            <person name="Hoppner M.P."/>
            <person name="Ishida K.-I."/>
            <person name="Kim E."/>
            <person name="Koreny L."/>
            <person name="Kroth P.G."/>
            <person name="Liu Y."/>
            <person name="Malik S.-B."/>
            <person name="Maier U.G."/>
            <person name="McRose D."/>
            <person name="Mock T."/>
            <person name="Neilson J.A."/>
            <person name="Onodera N.T."/>
            <person name="Poole A.M."/>
            <person name="Pritham E.J."/>
            <person name="Richards T.A."/>
            <person name="Rocap G."/>
            <person name="Roy S.W."/>
            <person name="Sarai C."/>
            <person name="Schaack S."/>
            <person name="Shirato S."/>
            <person name="Slamovits C.H."/>
            <person name="Spencer D.F."/>
            <person name="Suzuki S."/>
            <person name="Worden A.Z."/>
            <person name="Zauner S."/>
            <person name="Barry K."/>
            <person name="Bell C."/>
            <person name="Bharti A.K."/>
            <person name="Crow J.A."/>
            <person name="Grimwood J."/>
            <person name="Kramer R."/>
            <person name="Lindquist E."/>
            <person name="Lucas S."/>
            <person name="Salamov A."/>
            <person name="McFadden G.I."/>
            <person name="Lane C.E."/>
            <person name="Keeling P.J."/>
            <person name="Gray M.W."/>
            <person name="Grigoriev I.V."/>
            <person name="Archibald J.M."/>
        </authorList>
    </citation>
    <scope>NUCLEOTIDE SEQUENCE</scope>
    <source>
        <strain evidence="12">CCMP2712</strain>
    </source>
</reference>
<evidence type="ECO:0000256" key="6">
    <source>
        <dbReference type="ARBA" id="ARBA00022927"/>
    </source>
</evidence>
<evidence type="ECO:0000256" key="3">
    <source>
        <dbReference type="ARBA" id="ARBA00022448"/>
    </source>
</evidence>
<dbReference type="EMBL" id="JH992979">
    <property type="protein sequence ID" value="EKX50352.1"/>
    <property type="molecule type" value="Genomic_DNA"/>
</dbReference>
<dbReference type="InterPro" id="IPR004344">
    <property type="entry name" value="TTL/TTLL_fam"/>
</dbReference>
<dbReference type="OrthoDB" id="7862313at2759"/>
<dbReference type="SUPFAM" id="SSF48371">
    <property type="entry name" value="ARM repeat"/>
    <property type="match status" value="1"/>
</dbReference>
<feature type="region of interest" description="Disordered" evidence="8">
    <location>
        <begin position="1"/>
        <end position="23"/>
    </location>
</feature>
<dbReference type="InterPro" id="IPR016024">
    <property type="entry name" value="ARM-type_fold"/>
</dbReference>
<dbReference type="SMART" id="SM01349">
    <property type="entry name" value="TOG"/>
    <property type="match status" value="1"/>
</dbReference>
<evidence type="ECO:0000256" key="4">
    <source>
        <dbReference type="ARBA" id="ARBA00022490"/>
    </source>
</evidence>
<dbReference type="Pfam" id="PF23271">
    <property type="entry name" value="HEAT_GCN1"/>
    <property type="match status" value="1"/>
</dbReference>